<name>S4XT67_SORCE</name>
<keyword evidence="1" id="KW-0472">Membrane</keyword>
<dbReference type="Proteomes" id="UP000014803">
    <property type="component" value="Chromosome"/>
</dbReference>
<dbReference type="PATRIC" id="fig|1254432.3.peg.2572"/>
<dbReference type="STRING" id="1254432.SCE1572_11495"/>
<keyword evidence="1" id="KW-1133">Transmembrane helix</keyword>
<accession>S4XT67</accession>
<dbReference type="AlphaFoldDB" id="S4XT67"/>
<dbReference type="HOGENOM" id="CLU_2976899_0_0_7"/>
<dbReference type="KEGG" id="scu:SCE1572_11495"/>
<evidence type="ECO:0000256" key="1">
    <source>
        <dbReference type="SAM" id="Phobius"/>
    </source>
</evidence>
<reference evidence="2 3" key="1">
    <citation type="journal article" date="2013" name="Sci. Rep.">
        <title>Extraordinary expansion of a Sorangium cellulosum genome from an alkaline milieu.</title>
        <authorList>
            <person name="Han K."/>
            <person name="Li Z.F."/>
            <person name="Peng R."/>
            <person name="Zhu L.P."/>
            <person name="Zhou T."/>
            <person name="Wang L.G."/>
            <person name="Li S.G."/>
            <person name="Zhang X.B."/>
            <person name="Hu W."/>
            <person name="Wu Z.H."/>
            <person name="Qin N."/>
            <person name="Li Y.Z."/>
        </authorList>
    </citation>
    <scope>NUCLEOTIDE SEQUENCE [LARGE SCALE GENOMIC DNA]</scope>
    <source>
        <strain evidence="2 3">So0157-2</strain>
    </source>
</reference>
<evidence type="ECO:0000313" key="2">
    <source>
        <dbReference type="EMBL" id="AGP35080.1"/>
    </source>
</evidence>
<dbReference type="EMBL" id="CP003969">
    <property type="protein sequence ID" value="AGP35080.1"/>
    <property type="molecule type" value="Genomic_DNA"/>
</dbReference>
<dbReference type="RefSeq" id="WP_020734273.1">
    <property type="nucleotide sequence ID" value="NC_021658.1"/>
</dbReference>
<keyword evidence="1" id="KW-0812">Transmembrane</keyword>
<sequence>MIHEIFDFFPFNIASGPEFLLFYFVLSASGLFFATLARKALGASLDRAAQPGGAPAER</sequence>
<protein>
    <submittedName>
        <fullName evidence="2">Uncharacterized protein</fullName>
    </submittedName>
</protein>
<feature type="transmembrane region" description="Helical" evidence="1">
    <location>
        <begin position="20"/>
        <end position="37"/>
    </location>
</feature>
<organism evidence="2 3">
    <name type="scientific">Sorangium cellulosum So0157-2</name>
    <dbReference type="NCBI Taxonomy" id="1254432"/>
    <lineage>
        <taxon>Bacteria</taxon>
        <taxon>Pseudomonadati</taxon>
        <taxon>Myxococcota</taxon>
        <taxon>Polyangia</taxon>
        <taxon>Polyangiales</taxon>
        <taxon>Polyangiaceae</taxon>
        <taxon>Sorangium</taxon>
    </lineage>
</organism>
<proteinExistence type="predicted"/>
<evidence type="ECO:0000313" key="3">
    <source>
        <dbReference type="Proteomes" id="UP000014803"/>
    </source>
</evidence>
<gene>
    <name evidence="2" type="ORF">SCE1572_11495</name>
</gene>